<evidence type="ECO:0000313" key="3">
    <source>
        <dbReference type="Proteomes" id="UP001230951"/>
    </source>
</evidence>
<evidence type="ECO:0000313" key="4">
    <source>
        <dbReference type="Proteomes" id="UP001242995"/>
    </source>
</evidence>
<dbReference type="RefSeq" id="WP_306961755.1">
    <property type="nucleotide sequence ID" value="NZ_JAUSRG010000006.1"/>
</dbReference>
<organism evidence="1 4">
    <name type="scientific">Arthrobacter bambusae</name>
    <dbReference type="NCBI Taxonomy" id="1338426"/>
    <lineage>
        <taxon>Bacteria</taxon>
        <taxon>Bacillati</taxon>
        <taxon>Actinomycetota</taxon>
        <taxon>Actinomycetes</taxon>
        <taxon>Micrococcales</taxon>
        <taxon>Micrococcaceae</taxon>
        <taxon>Arthrobacter</taxon>
    </lineage>
</organism>
<evidence type="ECO:0000313" key="2">
    <source>
        <dbReference type="EMBL" id="MDQ0178644.1"/>
    </source>
</evidence>
<evidence type="ECO:0008006" key="5">
    <source>
        <dbReference type="Google" id="ProtNLM"/>
    </source>
</evidence>
<accession>A0AAW8DHZ4</accession>
<dbReference type="EMBL" id="JAUSTF010000001">
    <property type="protein sequence ID" value="MDQ0178644.1"/>
    <property type="molecule type" value="Genomic_DNA"/>
</dbReference>
<reference evidence="1 3" key="1">
    <citation type="submission" date="2023-07" db="EMBL/GenBank/DDBJ databases">
        <title>Sorghum-associated microbial communities from plants grown in Nebraska, USA.</title>
        <authorList>
            <person name="Schachtman D."/>
        </authorList>
    </citation>
    <scope>NUCLEOTIDE SEQUENCE</scope>
    <source>
        <strain evidence="1">DS1006</strain>
        <strain evidence="2 3">DS1016</strain>
    </source>
</reference>
<keyword evidence="3" id="KW-1185">Reference proteome</keyword>
<dbReference type="EMBL" id="JAUSRG010000006">
    <property type="protein sequence ID" value="MDP9905616.1"/>
    <property type="molecule type" value="Genomic_DNA"/>
</dbReference>
<dbReference type="AlphaFoldDB" id="A0AAW8DHZ4"/>
<sequence length="138" mass="14468">MSKKARWFLVVVIVLAAGIGGFFAVQSSLASSSKPESVKPLDTSSPPAVPEIQGIQNTLAGGKPEQVQQLLPLRPGESPAPAFVDHVMKMGLVINPASMTKKAEGVWTVKATDASGVAWEIGLVRDAGSLKIVYAEKS</sequence>
<protein>
    <recommendedName>
        <fullName evidence="5">PepSY domain-containing protein</fullName>
    </recommendedName>
</protein>
<dbReference type="Proteomes" id="UP001230951">
    <property type="component" value="Unassembled WGS sequence"/>
</dbReference>
<name>A0AAW8DHZ4_9MICC</name>
<evidence type="ECO:0000313" key="1">
    <source>
        <dbReference type="EMBL" id="MDP9905616.1"/>
    </source>
</evidence>
<proteinExistence type="predicted"/>
<comment type="caution">
    <text evidence="1">The sequence shown here is derived from an EMBL/GenBank/DDBJ whole genome shotgun (WGS) entry which is preliminary data.</text>
</comment>
<gene>
    <name evidence="1" type="ORF">J2S90_002587</name>
    <name evidence="2" type="ORF">J2S93_000051</name>
</gene>
<dbReference type="Proteomes" id="UP001242995">
    <property type="component" value="Unassembled WGS sequence"/>
</dbReference>